<evidence type="ECO:0000256" key="1">
    <source>
        <dbReference type="ARBA" id="ARBA00006814"/>
    </source>
</evidence>
<dbReference type="Gene3D" id="3.40.50.1450">
    <property type="entry name" value="HybD-like"/>
    <property type="match status" value="1"/>
</dbReference>
<comment type="similarity">
    <text evidence="1">Belongs to the peptidase A31 family.</text>
</comment>
<accession>A0A445N2V6</accession>
<evidence type="ECO:0000313" key="5">
    <source>
        <dbReference type="EMBL" id="SPD76023.1"/>
    </source>
</evidence>
<dbReference type="CDD" id="cd00518">
    <property type="entry name" value="H2MP"/>
    <property type="match status" value="1"/>
</dbReference>
<keyword evidence="4" id="KW-0378">Hydrolase</keyword>
<dbReference type="SUPFAM" id="SSF53163">
    <property type="entry name" value="HybD-like"/>
    <property type="match status" value="1"/>
</dbReference>
<dbReference type="GO" id="GO:0008047">
    <property type="term" value="F:enzyme activator activity"/>
    <property type="evidence" value="ECO:0007669"/>
    <property type="project" value="InterPro"/>
</dbReference>
<dbReference type="PANTHER" id="PTHR30302:SF1">
    <property type="entry name" value="HYDROGENASE 2 MATURATION PROTEASE"/>
    <property type="match status" value="1"/>
</dbReference>
<dbReference type="InterPro" id="IPR023430">
    <property type="entry name" value="Pept_HybD-like_dom_sf"/>
</dbReference>
<dbReference type="EMBL" id="OJIN01000225">
    <property type="protein sequence ID" value="SPD76023.1"/>
    <property type="molecule type" value="Genomic_DNA"/>
</dbReference>
<proteinExistence type="inferred from homology"/>
<dbReference type="GO" id="GO:0004190">
    <property type="term" value="F:aspartic-type endopeptidase activity"/>
    <property type="evidence" value="ECO:0007669"/>
    <property type="project" value="UniProtKB-KW"/>
</dbReference>
<dbReference type="PANTHER" id="PTHR30302">
    <property type="entry name" value="HYDROGENASE 1 MATURATION PROTEASE"/>
    <property type="match status" value="1"/>
</dbReference>
<dbReference type="Pfam" id="PF01750">
    <property type="entry name" value="HycI"/>
    <property type="match status" value="1"/>
</dbReference>
<evidence type="ECO:0000256" key="2">
    <source>
        <dbReference type="ARBA" id="ARBA00022670"/>
    </source>
</evidence>
<name>A0A445N2V6_9BACT</name>
<dbReference type="GO" id="GO:0016485">
    <property type="term" value="P:protein processing"/>
    <property type="evidence" value="ECO:0007669"/>
    <property type="project" value="TreeGrafter"/>
</dbReference>
<organism evidence="5">
    <name type="scientific">uncultured Desulfobacterium sp</name>
    <dbReference type="NCBI Taxonomy" id="201089"/>
    <lineage>
        <taxon>Bacteria</taxon>
        <taxon>Pseudomonadati</taxon>
        <taxon>Thermodesulfobacteriota</taxon>
        <taxon>Desulfobacteria</taxon>
        <taxon>Desulfobacterales</taxon>
        <taxon>Desulfobacteriaceae</taxon>
        <taxon>Desulfobacterium</taxon>
        <taxon>environmental samples</taxon>
    </lineage>
</organism>
<gene>
    <name evidence="5" type="ORF">PITCH_A80018</name>
</gene>
<protein>
    <submittedName>
        <fullName evidence="5">Hydrogenase 2 maturation protease</fullName>
    </submittedName>
</protein>
<sequence length="168" mass="17894">MDHAFKTCGFRPCGPRGAIVLIGVGNEFAGDDGVGHYIARKLKAKDLPGTQVEFLNGDLSSLIEAWRGKDSAIIFDAAKSGAPPGKIYCFEASSQSVPGRLFTQSSHKLGLAEAVELSRQLSLLPSYTVIYGVEGKSFNYGVGLSPEVKNAALDVVEQVTRYVLGGEQ</sequence>
<keyword evidence="3" id="KW-0064">Aspartyl protease</keyword>
<dbReference type="NCBIfam" id="TIGR00072">
    <property type="entry name" value="hydrog_prot"/>
    <property type="match status" value="1"/>
</dbReference>
<dbReference type="AlphaFoldDB" id="A0A445N2V6"/>
<keyword evidence="2 5" id="KW-0645">Protease</keyword>
<reference evidence="5" key="1">
    <citation type="submission" date="2018-01" db="EMBL/GenBank/DDBJ databases">
        <authorList>
            <person name="Regsiter A."/>
            <person name="William W."/>
        </authorList>
    </citation>
    <scope>NUCLEOTIDE SEQUENCE</scope>
    <source>
        <strain evidence="5">TRIP AH-1</strain>
    </source>
</reference>
<evidence type="ECO:0000256" key="3">
    <source>
        <dbReference type="ARBA" id="ARBA00022750"/>
    </source>
</evidence>
<dbReference type="InterPro" id="IPR000671">
    <property type="entry name" value="Peptidase_A31"/>
</dbReference>
<evidence type="ECO:0000256" key="4">
    <source>
        <dbReference type="ARBA" id="ARBA00022801"/>
    </source>
</evidence>